<gene>
    <name evidence="2" type="ORF">HAP48_026320</name>
</gene>
<name>A0A973W2Y2_9BRAD</name>
<accession>A0A973W2Y2</accession>
<dbReference type="AlphaFoldDB" id="A0A973W2Y2"/>
<feature type="compositionally biased region" description="Low complexity" evidence="1">
    <location>
        <begin position="224"/>
        <end position="235"/>
    </location>
</feature>
<organism evidence="2">
    <name type="scientific">Bradyrhizobium septentrionale</name>
    <dbReference type="NCBI Taxonomy" id="1404411"/>
    <lineage>
        <taxon>Bacteria</taxon>
        <taxon>Pseudomonadati</taxon>
        <taxon>Pseudomonadota</taxon>
        <taxon>Alphaproteobacteria</taxon>
        <taxon>Hyphomicrobiales</taxon>
        <taxon>Nitrobacteraceae</taxon>
        <taxon>Bradyrhizobium</taxon>
    </lineage>
</organism>
<sequence>MSMLHSVSISSPKGPALRLAEDFLERLGLTCILIDRLPGASKTRMVSRRIAAMKARGTKVWFRTEREAAAVLKQLFEANRQIQQSRDGLMVAAEVEAVVELVRGTAFCAGITPIEDCDVTTTFASVARRVEEALARWQRDGTMKRINREYTQLKDRVHRTHENREAYDALTELYNALDRADRDRLKAEYKSRKEGSPKLSWSAFLGEKFAKATIKEPGQGAGSQGHSQGHSAGQSGDNGTSSDVPLDESAVSYTEWLVKRLGSELSSCTSMVHFTKT</sequence>
<evidence type="ECO:0000313" key="2">
    <source>
        <dbReference type="EMBL" id="NVI46411.1"/>
    </source>
</evidence>
<proteinExistence type="predicted"/>
<reference evidence="2" key="1">
    <citation type="submission" date="2020-06" db="EMBL/GenBank/DDBJ databases">
        <title>Whole Genome Sequence of Bradyrhizobium sp. Strain 1S1.</title>
        <authorList>
            <person name="Bromfield E.S.P."/>
            <person name="Cloutier S."/>
        </authorList>
    </citation>
    <scope>NUCLEOTIDE SEQUENCE [LARGE SCALE GENOMIC DNA]</scope>
    <source>
        <strain evidence="2">1S1</strain>
    </source>
</reference>
<comment type="caution">
    <text evidence="2">The sequence shown here is derived from an EMBL/GenBank/DDBJ whole genome shotgun (WGS) entry which is preliminary data.</text>
</comment>
<feature type="region of interest" description="Disordered" evidence="1">
    <location>
        <begin position="216"/>
        <end position="245"/>
    </location>
</feature>
<protein>
    <submittedName>
        <fullName evidence="2">Uncharacterized protein</fullName>
    </submittedName>
</protein>
<dbReference type="EMBL" id="JAAOLE020000001">
    <property type="protein sequence ID" value="NVI46411.1"/>
    <property type="molecule type" value="Genomic_DNA"/>
</dbReference>
<evidence type="ECO:0000256" key="1">
    <source>
        <dbReference type="SAM" id="MobiDB-lite"/>
    </source>
</evidence>